<gene>
    <name evidence="1" type="ORF">VSX56_03130</name>
</gene>
<comment type="caution">
    <text evidence="1">The sequence shown here is derived from an EMBL/GenBank/DDBJ whole genome shotgun (WGS) entry which is preliminary data.</text>
</comment>
<dbReference type="Proteomes" id="UP001438953">
    <property type="component" value="Unassembled WGS sequence"/>
</dbReference>
<protein>
    <submittedName>
        <fullName evidence="1">Uncharacterized protein</fullName>
    </submittedName>
</protein>
<sequence length="94" mass="10077">MRLEVAILFFSMLVAPLAHLSGSVPERVGLVVMIVPPWSDASVVAEDAGAQLIGPTRAPFGQLVSIDNMAQAEQLEKAGAWFLLDAEKVEWICG</sequence>
<evidence type="ECO:0000313" key="2">
    <source>
        <dbReference type="Proteomes" id="UP001438953"/>
    </source>
</evidence>
<dbReference type="RefSeq" id="WP_350934786.1">
    <property type="nucleotide sequence ID" value="NZ_JAYWLC010000002.1"/>
</dbReference>
<accession>A0ABV1SCW1</accession>
<reference evidence="1 2" key="1">
    <citation type="submission" date="2024-06" db="EMBL/GenBank/DDBJ databases">
        <title>Thioclava kandeliae sp. nov. from a rhizosphere soil sample of Kandelia candel in a mangrove.</title>
        <authorList>
            <person name="Mu T."/>
        </authorList>
    </citation>
    <scope>NUCLEOTIDE SEQUENCE [LARGE SCALE GENOMIC DNA]</scope>
    <source>
        <strain evidence="1 2">CPCC 100088</strain>
    </source>
</reference>
<keyword evidence="2" id="KW-1185">Reference proteome</keyword>
<name>A0ABV1SCW1_9RHOB</name>
<dbReference type="EMBL" id="JAYWLC010000002">
    <property type="protein sequence ID" value="MER5170757.1"/>
    <property type="molecule type" value="Genomic_DNA"/>
</dbReference>
<organism evidence="1 2">
    <name type="scientific">Thioclava kandeliae</name>
    <dbReference type="NCBI Taxonomy" id="3070818"/>
    <lineage>
        <taxon>Bacteria</taxon>
        <taxon>Pseudomonadati</taxon>
        <taxon>Pseudomonadota</taxon>
        <taxon>Alphaproteobacteria</taxon>
        <taxon>Rhodobacterales</taxon>
        <taxon>Paracoccaceae</taxon>
        <taxon>Thioclava</taxon>
    </lineage>
</organism>
<evidence type="ECO:0000313" key="1">
    <source>
        <dbReference type="EMBL" id="MER5170757.1"/>
    </source>
</evidence>
<proteinExistence type="predicted"/>